<keyword evidence="1" id="KW-0175">Coiled coil</keyword>
<protein>
    <submittedName>
        <fullName evidence="2">Uncharacterized protein</fullName>
    </submittedName>
</protein>
<proteinExistence type="predicted"/>
<dbReference type="Proteomes" id="UP001362999">
    <property type="component" value="Unassembled WGS sequence"/>
</dbReference>
<organism evidence="2 3">
    <name type="scientific">Favolaschia claudopus</name>
    <dbReference type="NCBI Taxonomy" id="2862362"/>
    <lineage>
        <taxon>Eukaryota</taxon>
        <taxon>Fungi</taxon>
        <taxon>Dikarya</taxon>
        <taxon>Basidiomycota</taxon>
        <taxon>Agaricomycotina</taxon>
        <taxon>Agaricomycetes</taxon>
        <taxon>Agaricomycetidae</taxon>
        <taxon>Agaricales</taxon>
        <taxon>Marasmiineae</taxon>
        <taxon>Mycenaceae</taxon>
        <taxon>Favolaschia</taxon>
    </lineage>
</organism>
<evidence type="ECO:0000313" key="2">
    <source>
        <dbReference type="EMBL" id="KAK6992055.1"/>
    </source>
</evidence>
<reference evidence="2 3" key="1">
    <citation type="journal article" date="2024" name="J Genomics">
        <title>Draft genome sequencing and assembly of Favolaschia claudopus CIRM-BRFM 2984 isolated from oak limbs.</title>
        <authorList>
            <person name="Navarro D."/>
            <person name="Drula E."/>
            <person name="Chaduli D."/>
            <person name="Cazenave R."/>
            <person name="Ahrendt S."/>
            <person name="Wang J."/>
            <person name="Lipzen A."/>
            <person name="Daum C."/>
            <person name="Barry K."/>
            <person name="Grigoriev I.V."/>
            <person name="Favel A."/>
            <person name="Rosso M.N."/>
            <person name="Martin F."/>
        </authorList>
    </citation>
    <scope>NUCLEOTIDE SEQUENCE [LARGE SCALE GENOMIC DNA]</scope>
    <source>
        <strain evidence="2 3">CIRM-BRFM 2984</strain>
    </source>
</reference>
<name>A0AAV9ZT75_9AGAR</name>
<comment type="caution">
    <text evidence="2">The sequence shown here is derived from an EMBL/GenBank/DDBJ whole genome shotgun (WGS) entry which is preliminary data.</text>
</comment>
<evidence type="ECO:0000313" key="3">
    <source>
        <dbReference type="Proteomes" id="UP001362999"/>
    </source>
</evidence>
<dbReference type="AlphaFoldDB" id="A0AAV9ZT75"/>
<evidence type="ECO:0000256" key="1">
    <source>
        <dbReference type="SAM" id="Coils"/>
    </source>
</evidence>
<gene>
    <name evidence="2" type="ORF">R3P38DRAFT_2571637</name>
</gene>
<accession>A0AAV9ZT75</accession>
<sequence>MTAHDSPVTPRKQLLLERMAALEHRMATMESENSSLKENNEALVSRADELARRLHNKSRQANRARLSADGLRAELNRSKHARAVQAVRLGRRKTDGIGKAMKLARVSDTKRWMKGKGGIFVEKSREMVRELVALKVTPENVDPVIHTVGRVMEEGGIASDVQVAMEINASKAITLSGDGTTIKHINYEAKHVTFRDPHTGQPVTRILDITSATDHTSESQMEGWRTVLVEGLVGTYNASPLGRANLTSANPIDVDDFITFITALGTDHANDQKKLARLITEWVRNSRTVMLGKRWLSESSLLKANQSSWIATRFFLM</sequence>
<dbReference type="EMBL" id="JAWWNJ010000114">
    <property type="protein sequence ID" value="KAK6992055.1"/>
    <property type="molecule type" value="Genomic_DNA"/>
</dbReference>
<keyword evidence="3" id="KW-1185">Reference proteome</keyword>
<feature type="coiled-coil region" evidence="1">
    <location>
        <begin position="12"/>
        <end position="60"/>
    </location>
</feature>